<dbReference type="PANTHER" id="PTHR43709">
    <property type="entry name" value="ACONITATE ISOMERASE-RELATED"/>
    <property type="match status" value="1"/>
</dbReference>
<evidence type="ECO:0008006" key="5">
    <source>
        <dbReference type="Google" id="ProtNLM"/>
    </source>
</evidence>
<dbReference type="NCBIfam" id="NF033377">
    <property type="entry name" value="OMA_tautomer"/>
    <property type="match status" value="1"/>
</dbReference>
<dbReference type="Pfam" id="PF04303">
    <property type="entry name" value="PrpF"/>
    <property type="match status" value="1"/>
</dbReference>
<keyword evidence="2" id="KW-0413">Isomerase</keyword>
<keyword evidence="4" id="KW-1185">Reference proteome</keyword>
<dbReference type="InterPro" id="IPR047687">
    <property type="entry name" value="OMA_tautomer-like"/>
</dbReference>
<dbReference type="AlphaFoldDB" id="A0AAJ5NEA1"/>
<protein>
    <recommendedName>
        <fullName evidence="5">4-oxalomesaconate tautomerase</fullName>
    </recommendedName>
</protein>
<evidence type="ECO:0000313" key="4">
    <source>
        <dbReference type="Proteomes" id="UP000268684"/>
    </source>
</evidence>
<dbReference type="PANTHER" id="PTHR43709:SF3">
    <property type="entry name" value="ISOMERASE YBHH-RELATED"/>
    <property type="match status" value="1"/>
</dbReference>
<organism evidence="3 4">
    <name type="scientific">Burkholderia stabilis</name>
    <dbReference type="NCBI Taxonomy" id="95485"/>
    <lineage>
        <taxon>Bacteria</taxon>
        <taxon>Pseudomonadati</taxon>
        <taxon>Pseudomonadota</taxon>
        <taxon>Betaproteobacteria</taxon>
        <taxon>Burkholderiales</taxon>
        <taxon>Burkholderiaceae</taxon>
        <taxon>Burkholderia</taxon>
        <taxon>Burkholderia cepacia complex</taxon>
    </lineage>
</organism>
<dbReference type="InterPro" id="IPR007400">
    <property type="entry name" value="PrpF-like"/>
</dbReference>
<sequence length="377" mass="39351">MLMRGGTSRGAYLLASDLPADPVARDNVLLSIMGSPHPLQIDGIGGGHPLTSKVAIAGPSTHGADIDCLVAQVSVDQPRVDIRPNCGNILAGVAPFAIETGLVQPQSGETVVRIFNLNTCSTVEAQLKVERGQVVYDGDTCIDGVPGSGAPIVLSFIDIVGGSTGRAFPTGAPIDYIDGVPLSCIDVAMPTVLLPAFALGKQGDERPEELESDIGFCAQVESIRQRAAVLMGLGGAPHSVIPKVAMLSRATGKGHIRSRYFTPWKCHSSHAVTGAIAVASACALPGTIAAALSEAVPADGRIRIEHPSGSIEIEIEIRTGSRGHDDPIVRAGLIRTARPILDGFVRVPEDRFALMSSALPQEPRQARALHYVADALP</sequence>
<dbReference type="Gene3D" id="3.10.310.10">
    <property type="entry name" value="Diaminopimelate Epimerase, Chain A, domain 1"/>
    <property type="match status" value="2"/>
</dbReference>
<dbReference type="GO" id="GO:0016853">
    <property type="term" value="F:isomerase activity"/>
    <property type="evidence" value="ECO:0007669"/>
    <property type="project" value="UniProtKB-KW"/>
</dbReference>
<comment type="similarity">
    <text evidence="1">Belongs to the PrpF family.</text>
</comment>
<gene>
    <name evidence="3" type="ORF">BSTAB16_6751</name>
</gene>
<reference evidence="3 4" key="1">
    <citation type="submission" date="2017-11" db="EMBL/GenBank/DDBJ databases">
        <authorList>
            <person name="Seth-Smith MB H."/>
        </authorList>
    </citation>
    <scope>NUCLEOTIDE SEQUENCE [LARGE SCALE GENOMIC DNA]</scope>
    <source>
        <strain evidence="3">E</strain>
    </source>
</reference>
<proteinExistence type="inferred from homology"/>
<evidence type="ECO:0000313" key="3">
    <source>
        <dbReference type="EMBL" id="VBB16544.1"/>
    </source>
</evidence>
<dbReference type="Proteomes" id="UP000268684">
    <property type="component" value="Chromosome III"/>
</dbReference>
<dbReference type="EMBL" id="LR025744">
    <property type="protein sequence ID" value="VBB16544.1"/>
    <property type="molecule type" value="Genomic_DNA"/>
</dbReference>
<evidence type="ECO:0000256" key="1">
    <source>
        <dbReference type="ARBA" id="ARBA00007673"/>
    </source>
</evidence>
<name>A0AAJ5NEA1_9BURK</name>
<dbReference type="SUPFAM" id="SSF54506">
    <property type="entry name" value="Diaminopimelate epimerase-like"/>
    <property type="match status" value="2"/>
</dbReference>
<evidence type="ECO:0000256" key="2">
    <source>
        <dbReference type="ARBA" id="ARBA00023235"/>
    </source>
</evidence>
<accession>A0AAJ5NEA1</accession>